<sequence>MNFMMYPYHVLGYYMNIKIFSGKLNANKLTNTGAVTGSKGGSYESPSHDRLVYVTTCLIGHQVEVQLKNGSIYNGIFHVTNTDKDFGCCYYHGLANESHHDMHKEIMDGPHEFGPVATPSEYEAGSDQIMEWGE</sequence>
<dbReference type="AlphaFoldDB" id="A0A445KIT7"/>
<comment type="caution">
    <text evidence="2">The sequence shown here is derived from an EMBL/GenBank/DDBJ whole genome shotgun (WGS) entry which is preliminary data.</text>
</comment>
<keyword evidence="3" id="KW-1185">Reference proteome</keyword>
<reference evidence="2 3" key="1">
    <citation type="submission" date="2018-09" db="EMBL/GenBank/DDBJ databases">
        <title>A high-quality reference genome of wild soybean provides a powerful tool to mine soybean genomes.</title>
        <authorList>
            <person name="Xie M."/>
            <person name="Chung C.Y.L."/>
            <person name="Li M.-W."/>
            <person name="Wong F.-L."/>
            <person name="Chan T.-F."/>
            <person name="Lam H.-M."/>
        </authorList>
    </citation>
    <scope>NUCLEOTIDE SEQUENCE [LARGE SCALE GENOMIC DNA]</scope>
    <source>
        <strain evidence="3">cv. W05</strain>
        <tissue evidence="2">Hypocotyl of etiolated seedlings</tissue>
    </source>
</reference>
<evidence type="ECO:0000259" key="1">
    <source>
        <dbReference type="Pfam" id="PF14438"/>
    </source>
</evidence>
<dbReference type="GO" id="GO:0003729">
    <property type="term" value="F:mRNA binding"/>
    <property type="evidence" value="ECO:0007669"/>
    <property type="project" value="TreeGrafter"/>
</dbReference>
<protein>
    <submittedName>
        <fullName evidence="2">H/ACA ribonucleoprotein complex subunit 2-like protein isoform C</fullName>
    </submittedName>
</protein>
<dbReference type="InterPro" id="IPR045117">
    <property type="entry name" value="ATXN2-like"/>
</dbReference>
<dbReference type="EMBL" id="QZWG01000005">
    <property type="protein sequence ID" value="RZC10500.1"/>
    <property type="molecule type" value="Genomic_DNA"/>
</dbReference>
<dbReference type="PANTHER" id="PTHR12854">
    <property type="entry name" value="ATAXIN 2-RELATED"/>
    <property type="match status" value="1"/>
</dbReference>
<dbReference type="Proteomes" id="UP000289340">
    <property type="component" value="Chromosome 5"/>
</dbReference>
<dbReference type="GO" id="GO:0010494">
    <property type="term" value="C:cytoplasmic stress granule"/>
    <property type="evidence" value="ECO:0007669"/>
    <property type="project" value="TreeGrafter"/>
</dbReference>
<proteinExistence type="predicted"/>
<organism evidence="2 3">
    <name type="scientific">Glycine soja</name>
    <name type="common">Wild soybean</name>
    <dbReference type="NCBI Taxonomy" id="3848"/>
    <lineage>
        <taxon>Eukaryota</taxon>
        <taxon>Viridiplantae</taxon>
        <taxon>Streptophyta</taxon>
        <taxon>Embryophyta</taxon>
        <taxon>Tracheophyta</taxon>
        <taxon>Spermatophyta</taxon>
        <taxon>Magnoliopsida</taxon>
        <taxon>eudicotyledons</taxon>
        <taxon>Gunneridae</taxon>
        <taxon>Pentapetalae</taxon>
        <taxon>rosids</taxon>
        <taxon>fabids</taxon>
        <taxon>Fabales</taxon>
        <taxon>Fabaceae</taxon>
        <taxon>Papilionoideae</taxon>
        <taxon>50 kb inversion clade</taxon>
        <taxon>NPAAA clade</taxon>
        <taxon>indigoferoid/millettioid clade</taxon>
        <taxon>Phaseoleae</taxon>
        <taxon>Glycine</taxon>
        <taxon>Glycine subgen. Soja</taxon>
    </lineage>
</organism>
<feature type="domain" description="Ataxin 2 SM" evidence="1">
    <location>
        <begin position="48"/>
        <end position="88"/>
    </location>
</feature>
<name>A0A445KIT7_GLYSO</name>
<dbReference type="InterPro" id="IPR025852">
    <property type="entry name" value="SM_dom_ATX"/>
</dbReference>
<accession>A0A445KIT7</accession>
<gene>
    <name evidence="2" type="ORF">D0Y65_010999</name>
</gene>
<keyword evidence="2" id="KW-0687">Ribonucleoprotein</keyword>
<evidence type="ECO:0000313" key="3">
    <source>
        <dbReference type="Proteomes" id="UP000289340"/>
    </source>
</evidence>
<dbReference type="GO" id="GO:1990904">
    <property type="term" value="C:ribonucleoprotein complex"/>
    <property type="evidence" value="ECO:0007669"/>
    <property type="project" value="UniProtKB-KW"/>
</dbReference>
<dbReference type="Pfam" id="PF14438">
    <property type="entry name" value="SM-ATX"/>
    <property type="match status" value="1"/>
</dbReference>
<evidence type="ECO:0000313" key="2">
    <source>
        <dbReference type="EMBL" id="RZC10500.1"/>
    </source>
</evidence>
<dbReference type="PANTHER" id="PTHR12854:SF7">
    <property type="entry name" value="ATAXIN-2 HOMOLOG"/>
    <property type="match status" value="1"/>
</dbReference>
<dbReference type="GO" id="GO:0034063">
    <property type="term" value="P:stress granule assembly"/>
    <property type="evidence" value="ECO:0007669"/>
    <property type="project" value="TreeGrafter"/>
</dbReference>